<dbReference type="EMBL" id="JAVHJV010000012">
    <property type="protein sequence ID" value="KAK5938596.1"/>
    <property type="molecule type" value="Genomic_DNA"/>
</dbReference>
<proteinExistence type="predicted"/>
<reference evidence="1 2" key="1">
    <citation type="journal article" date="2023" name="Res Sq">
        <title>Genomic and morphological characterization of Knufia obscura isolated from the Mars 2020 spacecraft assembly facility.</title>
        <authorList>
            <person name="Chander A.M."/>
            <person name="Teixeira M.M."/>
            <person name="Singh N.K."/>
            <person name="Williams M.P."/>
            <person name="Parker C.W."/>
            <person name="Leo P."/>
            <person name="Stajich J.E."/>
            <person name="Torok T."/>
            <person name="Tighe S."/>
            <person name="Mason C.E."/>
            <person name="Venkateswaran K."/>
        </authorList>
    </citation>
    <scope>NUCLEOTIDE SEQUENCE [LARGE SCALE GENOMIC DNA]</scope>
    <source>
        <strain evidence="1 2">CCFEE 5817</strain>
    </source>
</reference>
<keyword evidence="2" id="KW-1185">Reference proteome</keyword>
<dbReference type="InterPro" id="IPR023213">
    <property type="entry name" value="CAT-like_dom_sf"/>
</dbReference>
<dbReference type="RefSeq" id="XP_064726686.1">
    <property type="nucleotide sequence ID" value="XM_064877184.1"/>
</dbReference>
<name>A0ABR0RD86_9EURO</name>
<evidence type="ECO:0000313" key="1">
    <source>
        <dbReference type="EMBL" id="KAK5938596.1"/>
    </source>
</evidence>
<dbReference type="Proteomes" id="UP001334248">
    <property type="component" value="Unassembled WGS sequence"/>
</dbReference>
<organism evidence="1 2">
    <name type="scientific">Knufia obscura</name>
    <dbReference type="NCBI Taxonomy" id="1635080"/>
    <lineage>
        <taxon>Eukaryota</taxon>
        <taxon>Fungi</taxon>
        <taxon>Dikarya</taxon>
        <taxon>Ascomycota</taxon>
        <taxon>Pezizomycotina</taxon>
        <taxon>Eurotiomycetes</taxon>
        <taxon>Chaetothyriomycetidae</taxon>
        <taxon>Chaetothyriales</taxon>
        <taxon>Trichomeriaceae</taxon>
        <taxon>Knufia</taxon>
    </lineage>
</organism>
<dbReference type="GeneID" id="90002234"/>
<dbReference type="Gene3D" id="3.30.559.10">
    <property type="entry name" value="Chloramphenicol acetyltransferase-like domain"/>
    <property type="match status" value="1"/>
</dbReference>
<gene>
    <name evidence="1" type="ORF">PMZ80_008785</name>
</gene>
<accession>A0ABR0RD86</accession>
<protein>
    <submittedName>
        <fullName evidence="1">Uncharacterized protein</fullName>
    </submittedName>
</protein>
<sequence>MGRPLKWQASPVMQKIVAQNRQGRDQEPLHWLELQNAERYAWQEARGKKGTYYRYQGVVENLFDCDGELWCGRADLHQNVRLEVRTALNDEELRDRITLAWTVMRHSHVLLSSKSIQQHEVLSGAPSRRWTDRCFVYDCPQSTSDAIAETREQVVFVADHYPDLDTKQFFHHIMNTARAIHSNEALSKLYIMPFTRTDRATVLLHFIPILAHQITDGLTTFRWNNHFAQIMNHTRKELTTKLDALFDPEADVMNRLPPAQEALYPIRSYTPARERWHWLLTRILRHVRIPPPATFQNPLTRDQPLAKAQAFPPLYDKVLSYSQTPPLNAGNISADLYGRSVTNMRRLCKEAGISIGSGCFTLVAMVMMDFEERRHPDTALSARLPFVGSFPVNPRPFLSGKPTTGEENSCMLAFSDGVTLPFLLRDLDFAGRFRLLGRLAHRQLRQYQKRKRSVEEEVHLGSRSPSQLIPALFCSTLERMEGRMDEGMKAGVNVQGAYPARASPTLATCGISSVGDVSAILTPPKVNLDEDLPEGKDMVAEFKGMASVVRPRDGEFLVGAIGDPEHLGFLAAYDANAIDPARAAEWKRLMEKMLDRDVFGEVQAKL</sequence>
<comment type="caution">
    <text evidence="1">The sequence shown here is derived from an EMBL/GenBank/DDBJ whole genome shotgun (WGS) entry which is preliminary data.</text>
</comment>
<evidence type="ECO:0000313" key="2">
    <source>
        <dbReference type="Proteomes" id="UP001334248"/>
    </source>
</evidence>